<evidence type="ECO:0000259" key="12">
    <source>
        <dbReference type="Pfam" id="PF07715"/>
    </source>
</evidence>
<dbReference type="InterPro" id="IPR039426">
    <property type="entry name" value="TonB-dep_rcpt-like"/>
</dbReference>
<evidence type="ECO:0000256" key="2">
    <source>
        <dbReference type="ARBA" id="ARBA00022448"/>
    </source>
</evidence>
<dbReference type="Pfam" id="PF13715">
    <property type="entry name" value="CarbopepD_reg_2"/>
    <property type="match status" value="1"/>
</dbReference>
<dbReference type="InterPro" id="IPR000531">
    <property type="entry name" value="Beta-barrel_TonB"/>
</dbReference>
<protein>
    <submittedName>
        <fullName evidence="13">TonB-dependent receptor</fullName>
    </submittedName>
</protein>
<evidence type="ECO:0000256" key="4">
    <source>
        <dbReference type="ARBA" id="ARBA00022692"/>
    </source>
</evidence>
<comment type="similarity">
    <text evidence="8 9">Belongs to the TonB-dependent receptor family.</text>
</comment>
<dbReference type="SUPFAM" id="SSF56935">
    <property type="entry name" value="Porins"/>
    <property type="match status" value="1"/>
</dbReference>
<keyword evidence="3 8" id="KW-1134">Transmembrane beta strand</keyword>
<dbReference type="InterPro" id="IPR036942">
    <property type="entry name" value="Beta-barrel_TonB_sf"/>
</dbReference>
<dbReference type="SUPFAM" id="SSF49464">
    <property type="entry name" value="Carboxypeptidase regulatory domain-like"/>
    <property type="match status" value="1"/>
</dbReference>
<evidence type="ECO:0000256" key="8">
    <source>
        <dbReference type="PROSITE-ProRule" id="PRU01360"/>
    </source>
</evidence>
<comment type="caution">
    <text evidence="13">The sequence shown here is derived from an EMBL/GenBank/DDBJ whole genome shotgun (WGS) entry which is preliminary data.</text>
</comment>
<keyword evidence="6 8" id="KW-0472">Membrane</keyword>
<dbReference type="PANTHER" id="PTHR30069:SF57">
    <property type="entry name" value="TONB-DEPENDENT RECEPTOR"/>
    <property type="match status" value="1"/>
</dbReference>
<dbReference type="AlphaFoldDB" id="A0A9X1VSE1"/>
<dbReference type="RefSeq" id="WP_242177770.1">
    <property type="nucleotide sequence ID" value="NZ_JAKQYM010000003.1"/>
</dbReference>
<keyword evidence="4 8" id="KW-0812">Transmembrane</keyword>
<feature type="domain" description="TonB-dependent receptor plug" evidence="12">
    <location>
        <begin position="119"/>
        <end position="225"/>
    </location>
</feature>
<dbReference type="Pfam" id="PF00593">
    <property type="entry name" value="TonB_dep_Rec_b-barrel"/>
    <property type="match status" value="1"/>
</dbReference>
<dbReference type="GO" id="GO:0009279">
    <property type="term" value="C:cell outer membrane"/>
    <property type="evidence" value="ECO:0007669"/>
    <property type="project" value="UniProtKB-SubCell"/>
</dbReference>
<gene>
    <name evidence="13" type="ORF">MC378_05660</name>
</gene>
<feature type="domain" description="TonB-dependent receptor-like beta-barrel" evidence="11">
    <location>
        <begin position="268"/>
        <end position="694"/>
    </location>
</feature>
<dbReference type="Gene3D" id="2.60.40.1120">
    <property type="entry name" value="Carboxypeptidase-like, regulatory domain"/>
    <property type="match status" value="1"/>
</dbReference>
<evidence type="ECO:0000313" key="14">
    <source>
        <dbReference type="Proteomes" id="UP001139369"/>
    </source>
</evidence>
<evidence type="ECO:0000256" key="6">
    <source>
        <dbReference type="ARBA" id="ARBA00023136"/>
    </source>
</evidence>
<dbReference type="EMBL" id="JAKQYM010000003">
    <property type="protein sequence ID" value="MCI2228646.1"/>
    <property type="molecule type" value="Genomic_DNA"/>
</dbReference>
<keyword evidence="7 8" id="KW-0998">Cell outer membrane</keyword>
<keyword evidence="13" id="KW-0675">Receptor</keyword>
<keyword evidence="14" id="KW-1185">Reference proteome</keyword>
<keyword evidence="10" id="KW-0732">Signal</keyword>
<feature type="chain" id="PRO_5040989319" evidence="10">
    <location>
        <begin position="21"/>
        <end position="748"/>
    </location>
</feature>
<reference evidence="13" key="1">
    <citation type="submission" date="2022-02" db="EMBL/GenBank/DDBJ databases">
        <title>Polaribacter sp. MSW13, isolated from seawater.</title>
        <authorList>
            <person name="Kristyanto S."/>
            <person name="Jung J."/>
            <person name="Jeon C.O."/>
        </authorList>
    </citation>
    <scope>NUCLEOTIDE SEQUENCE</scope>
    <source>
        <strain evidence="13">MSW13</strain>
    </source>
</reference>
<evidence type="ECO:0000256" key="7">
    <source>
        <dbReference type="ARBA" id="ARBA00023237"/>
    </source>
</evidence>
<dbReference type="InterPro" id="IPR012910">
    <property type="entry name" value="Plug_dom"/>
</dbReference>
<dbReference type="PROSITE" id="PS52016">
    <property type="entry name" value="TONB_DEPENDENT_REC_3"/>
    <property type="match status" value="1"/>
</dbReference>
<evidence type="ECO:0000259" key="11">
    <source>
        <dbReference type="Pfam" id="PF00593"/>
    </source>
</evidence>
<dbReference type="Pfam" id="PF07715">
    <property type="entry name" value="Plug"/>
    <property type="match status" value="1"/>
</dbReference>
<evidence type="ECO:0000256" key="3">
    <source>
        <dbReference type="ARBA" id="ARBA00022452"/>
    </source>
</evidence>
<dbReference type="Gene3D" id="2.170.130.10">
    <property type="entry name" value="TonB-dependent receptor, plug domain"/>
    <property type="match status" value="1"/>
</dbReference>
<accession>A0A9X1VSE1</accession>
<dbReference type="Proteomes" id="UP001139369">
    <property type="component" value="Unassembled WGS sequence"/>
</dbReference>
<keyword evidence="2 8" id="KW-0813">Transport</keyword>
<dbReference type="InterPro" id="IPR037066">
    <property type="entry name" value="Plug_dom_sf"/>
</dbReference>
<keyword evidence="5 9" id="KW-0798">TonB box</keyword>
<organism evidence="13 14">
    <name type="scientific">Polaribacter marinus</name>
    <dbReference type="NCBI Taxonomy" id="2916838"/>
    <lineage>
        <taxon>Bacteria</taxon>
        <taxon>Pseudomonadati</taxon>
        <taxon>Bacteroidota</taxon>
        <taxon>Flavobacteriia</taxon>
        <taxon>Flavobacteriales</taxon>
        <taxon>Flavobacteriaceae</taxon>
    </lineage>
</organism>
<dbReference type="PANTHER" id="PTHR30069">
    <property type="entry name" value="TONB-DEPENDENT OUTER MEMBRANE RECEPTOR"/>
    <property type="match status" value="1"/>
</dbReference>
<dbReference type="InterPro" id="IPR008969">
    <property type="entry name" value="CarboxyPept-like_regulatory"/>
</dbReference>
<dbReference type="GO" id="GO:0044718">
    <property type="term" value="P:siderophore transmembrane transport"/>
    <property type="evidence" value="ECO:0007669"/>
    <property type="project" value="TreeGrafter"/>
</dbReference>
<feature type="signal peptide" evidence="10">
    <location>
        <begin position="1"/>
        <end position="20"/>
    </location>
</feature>
<comment type="subcellular location">
    <subcellularLocation>
        <location evidence="1 8">Cell outer membrane</location>
        <topology evidence="1 8">Multi-pass membrane protein</topology>
    </subcellularLocation>
</comment>
<dbReference type="Gene3D" id="2.40.170.20">
    <property type="entry name" value="TonB-dependent receptor, beta-barrel domain"/>
    <property type="match status" value="1"/>
</dbReference>
<proteinExistence type="inferred from homology"/>
<name>A0A9X1VSE1_9FLAO</name>
<dbReference type="GO" id="GO:0015344">
    <property type="term" value="F:siderophore uptake transmembrane transporter activity"/>
    <property type="evidence" value="ECO:0007669"/>
    <property type="project" value="TreeGrafter"/>
</dbReference>
<evidence type="ECO:0000256" key="1">
    <source>
        <dbReference type="ARBA" id="ARBA00004571"/>
    </source>
</evidence>
<evidence type="ECO:0000256" key="9">
    <source>
        <dbReference type="RuleBase" id="RU003357"/>
    </source>
</evidence>
<evidence type="ECO:0000256" key="10">
    <source>
        <dbReference type="SAM" id="SignalP"/>
    </source>
</evidence>
<sequence length="748" mass="84380">MRLKKLILLLVTTFSLSALFSQESSISGKISHNSKVLPYANIYLKSTKIGIASDENGFYELKNIEKGNYILVISSVGFKTKMIKITIGESQKLIRNISLEEDNSLDEIVISGTLRPVSKTNSPVPVEVYSKSFFKKNPTPSIFESMQNVNGVRPQLNCNVCNTGDIHINGLEGPYTFVLIDGMPIVSGLSTVYGLTGIPQALIERVEVVKGPASTLYGSEAVGGIINIITKKPSNSPALATDVYTSSWGEVNTDIGLRYKLSKKTQGLLGINYFNYQNRIDNNNDGFTDLTLQNRISLFNKINIERKSNKVFTIAGRYVYEDRWGGEMDWEKKFRGTDIKYGESIYTNRWETFGTYQLPTSENINFQFSANGHYQDSYYGTDAYNAEQLIAFGQFVYNKQIHKKHDLLLGLAYRYTFYDDNTFATIDKNGIQNKPSITHLPGIFLQDEIHLNRQNKLLIGARWDYNSLHGSIFSPRVNYKWNSTNNSDIIRFSFGNGFRVANVFTEDHAALTGAREVEFDGALKPETSWNTNINYVKKINTENTFITLDASIFYTHFNNRILPDYETDSNKIIYANLDGFSVSKGISLNTDITFTNGLSVNLGATLMDVSITKNNVKTRQLLTESFSGVWSISYKFNNQFTIDYTGNLYGPMRLPLLGENDVRDEYSPWYSVQNIQLTKKFNNKWEIYGGVKNLLNFTPPANSINSADNPFDVGVDTEANPELAFDPSYVYASNQGTRAFIGLRYTIF</sequence>
<evidence type="ECO:0000256" key="5">
    <source>
        <dbReference type="ARBA" id="ARBA00023077"/>
    </source>
</evidence>
<evidence type="ECO:0000313" key="13">
    <source>
        <dbReference type="EMBL" id="MCI2228646.1"/>
    </source>
</evidence>